<dbReference type="SUPFAM" id="SSF82171">
    <property type="entry name" value="DPP6 N-terminal domain-like"/>
    <property type="match status" value="1"/>
</dbReference>
<dbReference type="RefSeq" id="WP_119608409.1">
    <property type="nucleotide sequence ID" value="NZ_QXFH01000074.1"/>
</dbReference>
<gene>
    <name evidence="1" type="ORF">D2V08_11985</name>
</gene>
<dbReference type="Gene3D" id="2.120.10.30">
    <property type="entry name" value="TolB, C-terminal domain"/>
    <property type="match status" value="1"/>
</dbReference>
<name>A0A3A1N5G4_9FLAO</name>
<dbReference type="InterPro" id="IPR011042">
    <property type="entry name" value="6-blade_b-propeller_TolB-like"/>
</dbReference>
<dbReference type="InterPro" id="IPR011659">
    <property type="entry name" value="WD40"/>
</dbReference>
<evidence type="ECO:0008006" key="3">
    <source>
        <dbReference type="Google" id="ProtNLM"/>
    </source>
</evidence>
<proteinExistence type="predicted"/>
<dbReference type="PROSITE" id="PS51257">
    <property type="entry name" value="PROKAR_LIPOPROTEIN"/>
    <property type="match status" value="1"/>
</dbReference>
<dbReference type="Proteomes" id="UP000266067">
    <property type="component" value="Unassembled WGS sequence"/>
</dbReference>
<keyword evidence="2" id="KW-1185">Reference proteome</keyword>
<dbReference type="OrthoDB" id="9809364at2"/>
<reference evidence="1 2" key="1">
    <citation type="submission" date="2018-08" db="EMBL/GenBank/DDBJ databases">
        <title>Proposal of Muricauda 72 sp.nov. and Muricauda NH166 sp.nov., isolated from seawater.</title>
        <authorList>
            <person name="Cheng H."/>
            <person name="Wu Y.-H."/>
            <person name="Guo L.-L."/>
            <person name="Xu X.-W."/>
        </authorList>
    </citation>
    <scope>NUCLEOTIDE SEQUENCE [LARGE SCALE GENOMIC DNA]</scope>
    <source>
        <strain evidence="1 2">KCTC 22173</strain>
    </source>
</reference>
<sequence length="307" mass="35876">MKKLIIKFSLLIFIFFISSCKTDKSNTKEDNSSNEENFYFGQKPPSLIPEVFAPNIVSVNGRFESTVSFSPDLKEFYFEAKREGEPSQIYFSEKINGTWTPVKKISFTRGRKKEEMHPFVSSNGKRIYFTAFDSIFSDERIWYVDRLKNEWSEAIKLDSPVNEDKVFFANHSKNNELYYFNLSKFKTYYATNKNGKFIEPKEVEIDMGHHAFISPNDDYLLVTAKNKEKESRKDNDIYVYFKNQDGTWSKPINLGTNVNTNFSEKAPSISPDGKYMFFGRDERDIEPGLSNIYWVSTEVIEKLKPKQ</sequence>
<dbReference type="AlphaFoldDB" id="A0A3A1N5G4"/>
<dbReference type="EMBL" id="QXFH01000074">
    <property type="protein sequence ID" value="RIV32432.1"/>
    <property type="molecule type" value="Genomic_DNA"/>
</dbReference>
<dbReference type="Pfam" id="PF07676">
    <property type="entry name" value="PD40"/>
    <property type="match status" value="2"/>
</dbReference>
<accession>A0A3A1N5G4</accession>
<evidence type="ECO:0000313" key="1">
    <source>
        <dbReference type="EMBL" id="RIV32432.1"/>
    </source>
</evidence>
<evidence type="ECO:0000313" key="2">
    <source>
        <dbReference type="Proteomes" id="UP000266067"/>
    </source>
</evidence>
<protein>
    <recommendedName>
        <fullName evidence="3">Exo-alpha-sialidase</fullName>
    </recommendedName>
</protein>
<organism evidence="1 2">
    <name type="scientific">Flagellimonas lutimaris</name>
    <dbReference type="NCBI Taxonomy" id="475082"/>
    <lineage>
        <taxon>Bacteria</taxon>
        <taxon>Pseudomonadati</taxon>
        <taxon>Bacteroidota</taxon>
        <taxon>Flavobacteriia</taxon>
        <taxon>Flavobacteriales</taxon>
        <taxon>Flavobacteriaceae</taxon>
        <taxon>Flagellimonas</taxon>
    </lineage>
</organism>
<comment type="caution">
    <text evidence="1">The sequence shown here is derived from an EMBL/GenBank/DDBJ whole genome shotgun (WGS) entry which is preliminary data.</text>
</comment>